<evidence type="ECO:0000313" key="6">
    <source>
        <dbReference type="EMBL" id="QEO14016.1"/>
    </source>
</evidence>
<reference evidence="6 7" key="1">
    <citation type="submission" date="2019-09" db="EMBL/GenBank/DDBJ databases">
        <title>Genome sequencing of strain KACC 19306.</title>
        <authorList>
            <person name="Heo J."/>
            <person name="Kim S.-J."/>
            <person name="Kim J.-S."/>
            <person name="Hong S.-B."/>
            <person name="Kwon S.-W."/>
        </authorList>
    </citation>
    <scope>NUCLEOTIDE SEQUENCE [LARGE SCALE GENOMIC DNA]</scope>
    <source>
        <strain evidence="6 7">KACC 19306</strain>
    </source>
</reference>
<proteinExistence type="predicted"/>
<dbReference type="SUPFAM" id="SSF46785">
    <property type="entry name" value="Winged helix' DNA-binding domain"/>
    <property type="match status" value="1"/>
</dbReference>
<organism evidence="6 7">
    <name type="scientific">Agromyces intestinalis</name>
    <dbReference type="NCBI Taxonomy" id="2592652"/>
    <lineage>
        <taxon>Bacteria</taxon>
        <taxon>Bacillati</taxon>
        <taxon>Actinomycetota</taxon>
        <taxon>Actinomycetes</taxon>
        <taxon>Micrococcales</taxon>
        <taxon>Microbacteriaceae</taxon>
        <taxon>Agromyces</taxon>
    </lineage>
</organism>
<dbReference type="EMBL" id="CP043505">
    <property type="protein sequence ID" value="QEO14016.1"/>
    <property type="molecule type" value="Genomic_DNA"/>
</dbReference>
<keyword evidence="3" id="KW-0804">Transcription</keyword>
<feature type="region of interest" description="Disordered" evidence="4">
    <location>
        <begin position="1"/>
        <end position="22"/>
    </location>
</feature>
<protein>
    <submittedName>
        <fullName evidence="6">Helix-turn-helix transcriptional regulator</fullName>
    </submittedName>
</protein>
<keyword evidence="2" id="KW-0238">DNA-binding</keyword>
<dbReference type="KEGG" id="ail:FLP10_05950"/>
<evidence type="ECO:0000256" key="1">
    <source>
        <dbReference type="ARBA" id="ARBA00023015"/>
    </source>
</evidence>
<accession>A0A5C1YD92</accession>
<evidence type="ECO:0000259" key="5">
    <source>
        <dbReference type="PROSITE" id="PS51118"/>
    </source>
</evidence>
<dbReference type="GO" id="GO:0003677">
    <property type="term" value="F:DNA binding"/>
    <property type="evidence" value="ECO:0007669"/>
    <property type="project" value="UniProtKB-KW"/>
</dbReference>
<evidence type="ECO:0000256" key="4">
    <source>
        <dbReference type="SAM" id="MobiDB-lite"/>
    </source>
</evidence>
<dbReference type="Gene3D" id="1.10.10.10">
    <property type="entry name" value="Winged helix-like DNA-binding domain superfamily/Winged helix DNA-binding domain"/>
    <property type="match status" value="1"/>
</dbReference>
<dbReference type="OrthoDB" id="9792527at2"/>
<dbReference type="InterPro" id="IPR036388">
    <property type="entry name" value="WH-like_DNA-bd_sf"/>
</dbReference>
<evidence type="ECO:0000313" key="7">
    <source>
        <dbReference type="Proteomes" id="UP000324678"/>
    </source>
</evidence>
<dbReference type="PANTHER" id="PTHR33204:SF18">
    <property type="entry name" value="TRANSCRIPTIONAL REGULATORY PROTEIN"/>
    <property type="match status" value="1"/>
</dbReference>
<dbReference type="PROSITE" id="PS51118">
    <property type="entry name" value="HTH_HXLR"/>
    <property type="match status" value="1"/>
</dbReference>
<evidence type="ECO:0000256" key="2">
    <source>
        <dbReference type="ARBA" id="ARBA00023125"/>
    </source>
</evidence>
<evidence type="ECO:0000256" key="3">
    <source>
        <dbReference type="ARBA" id="ARBA00023163"/>
    </source>
</evidence>
<gene>
    <name evidence="6" type="ORF">FLP10_05950</name>
</gene>
<feature type="domain" description="HTH hxlR-type" evidence="5">
    <location>
        <begin position="34"/>
        <end position="128"/>
    </location>
</feature>
<dbReference type="AlphaFoldDB" id="A0A5C1YD92"/>
<dbReference type="Proteomes" id="UP000324678">
    <property type="component" value="Chromosome"/>
</dbReference>
<name>A0A5C1YD92_9MICO</name>
<keyword evidence="1" id="KW-0805">Transcription regulation</keyword>
<dbReference type="InterPro" id="IPR036390">
    <property type="entry name" value="WH_DNA-bd_sf"/>
</dbReference>
<keyword evidence="7" id="KW-1185">Reference proteome</keyword>
<sequence>MRTSPSRAQARRRRRPEPGHRVGTRVARGFGQYSGVARAVERVGERWALLIVRDLLAGARRYSDLKASLPRIPTNILSDRLKELQEAGVVRRVPTVRGGYELTDAGRALEPVVLALERWGWHVLGEPAEGEVVSADALAVSLHAAFRPEVASALPPTEYVLHVGGASLSAVVAGAVLDVVPIGPGALPQPRRRTAVAAPEDVVELAVAPAGFRDLLAGASVGPEDSPTVLAGPPALVARFGVTFCIEPAAPGDSGEAAGEASVA</sequence>
<dbReference type="PANTHER" id="PTHR33204">
    <property type="entry name" value="TRANSCRIPTIONAL REGULATOR, MARR FAMILY"/>
    <property type="match status" value="1"/>
</dbReference>
<dbReference type="Pfam" id="PF01638">
    <property type="entry name" value="HxlR"/>
    <property type="match status" value="1"/>
</dbReference>
<dbReference type="InterPro" id="IPR002577">
    <property type="entry name" value="HTH_HxlR"/>
</dbReference>